<keyword evidence="2" id="KW-1185">Reference proteome</keyword>
<protein>
    <submittedName>
        <fullName evidence="1">Uncharacterized protein</fullName>
    </submittedName>
</protein>
<organism evidence="1 2">
    <name type="scientific">Petrolisthes manimaculis</name>
    <dbReference type="NCBI Taxonomy" id="1843537"/>
    <lineage>
        <taxon>Eukaryota</taxon>
        <taxon>Metazoa</taxon>
        <taxon>Ecdysozoa</taxon>
        <taxon>Arthropoda</taxon>
        <taxon>Crustacea</taxon>
        <taxon>Multicrustacea</taxon>
        <taxon>Malacostraca</taxon>
        <taxon>Eumalacostraca</taxon>
        <taxon>Eucarida</taxon>
        <taxon>Decapoda</taxon>
        <taxon>Pleocyemata</taxon>
        <taxon>Anomura</taxon>
        <taxon>Galatheoidea</taxon>
        <taxon>Porcellanidae</taxon>
        <taxon>Petrolisthes</taxon>
    </lineage>
</organism>
<accession>A0AAE1NI85</accession>
<dbReference type="AlphaFoldDB" id="A0AAE1NI85"/>
<dbReference type="Proteomes" id="UP001292094">
    <property type="component" value="Unassembled WGS sequence"/>
</dbReference>
<proteinExistence type="predicted"/>
<dbReference type="EMBL" id="JAWZYT010005799">
    <property type="protein sequence ID" value="KAK4289582.1"/>
    <property type="molecule type" value="Genomic_DNA"/>
</dbReference>
<reference evidence="1" key="1">
    <citation type="submission" date="2023-11" db="EMBL/GenBank/DDBJ databases">
        <title>Genome assemblies of two species of porcelain crab, Petrolisthes cinctipes and Petrolisthes manimaculis (Anomura: Porcellanidae).</title>
        <authorList>
            <person name="Angst P."/>
        </authorList>
    </citation>
    <scope>NUCLEOTIDE SEQUENCE</scope>
    <source>
        <strain evidence="1">PB745_02</strain>
        <tissue evidence="1">Gill</tissue>
    </source>
</reference>
<gene>
    <name evidence="1" type="ORF">Pmani_037459</name>
</gene>
<sequence>MCRLDDKSSATVSTSPPLPHNLQILLPTLLRVCTSACYHTWCASSGWLRDDSSQQQETVKSQETVLVLESPQVWCMTSDPWFSTHRTLAVEEPCFYRINMKYKFKLTTVQWKRQMPTENVKKKKGRVLP</sequence>
<evidence type="ECO:0000313" key="1">
    <source>
        <dbReference type="EMBL" id="KAK4289582.1"/>
    </source>
</evidence>
<evidence type="ECO:0000313" key="2">
    <source>
        <dbReference type="Proteomes" id="UP001292094"/>
    </source>
</evidence>
<comment type="caution">
    <text evidence="1">The sequence shown here is derived from an EMBL/GenBank/DDBJ whole genome shotgun (WGS) entry which is preliminary data.</text>
</comment>
<name>A0AAE1NI85_9EUCA</name>